<dbReference type="Proteomes" id="UP000005239">
    <property type="component" value="Unassembled WGS sequence"/>
</dbReference>
<evidence type="ECO:0000259" key="2">
    <source>
        <dbReference type="PROSITE" id="PS50181"/>
    </source>
</evidence>
<dbReference type="InterPro" id="IPR001810">
    <property type="entry name" value="F-box_dom"/>
</dbReference>
<keyword evidence="1" id="KW-0812">Transmembrane</keyword>
<gene>
    <name evidence="3" type="primary">WBGene00304252</name>
</gene>
<keyword evidence="1" id="KW-1133">Transmembrane helix</keyword>
<keyword evidence="1" id="KW-0472">Membrane</keyword>
<protein>
    <recommendedName>
        <fullName evidence="2">F-box domain-containing protein</fullName>
    </recommendedName>
</protein>
<evidence type="ECO:0000313" key="3">
    <source>
        <dbReference type="EnsemblMetazoa" id="PPA46473.1"/>
    </source>
</evidence>
<evidence type="ECO:0000256" key="1">
    <source>
        <dbReference type="SAM" id="Phobius"/>
    </source>
</evidence>
<dbReference type="CDD" id="cd09917">
    <property type="entry name" value="F-box_SF"/>
    <property type="match status" value="1"/>
</dbReference>
<dbReference type="PROSITE" id="PS50181">
    <property type="entry name" value="FBOX"/>
    <property type="match status" value="1"/>
</dbReference>
<evidence type="ECO:0000313" key="4">
    <source>
        <dbReference type="Proteomes" id="UP000005239"/>
    </source>
</evidence>
<organism evidence="3 4">
    <name type="scientific">Pristionchus pacificus</name>
    <name type="common">Parasitic nematode worm</name>
    <dbReference type="NCBI Taxonomy" id="54126"/>
    <lineage>
        <taxon>Eukaryota</taxon>
        <taxon>Metazoa</taxon>
        <taxon>Ecdysozoa</taxon>
        <taxon>Nematoda</taxon>
        <taxon>Chromadorea</taxon>
        <taxon>Rhabditida</taxon>
        <taxon>Rhabditina</taxon>
        <taxon>Diplogasteromorpha</taxon>
        <taxon>Diplogasteroidea</taxon>
        <taxon>Neodiplogasteridae</taxon>
        <taxon>Pristionchus</taxon>
    </lineage>
</organism>
<reference evidence="4" key="1">
    <citation type="journal article" date="2008" name="Nat. Genet.">
        <title>The Pristionchus pacificus genome provides a unique perspective on nematode lifestyle and parasitism.</title>
        <authorList>
            <person name="Dieterich C."/>
            <person name="Clifton S.W."/>
            <person name="Schuster L.N."/>
            <person name="Chinwalla A."/>
            <person name="Delehaunty K."/>
            <person name="Dinkelacker I."/>
            <person name="Fulton L."/>
            <person name="Fulton R."/>
            <person name="Godfrey J."/>
            <person name="Minx P."/>
            <person name="Mitreva M."/>
            <person name="Roeseler W."/>
            <person name="Tian H."/>
            <person name="Witte H."/>
            <person name="Yang S.P."/>
            <person name="Wilson R.K."/>
            <person name="Sommer R.J."/>
        </authorList>
    </citation>
    <scope>NUCLEOTIDE SEQUENCE [LARGE SCALE GENOMIC DNA]</scope>
    <source>
        <strain evidence="4">PS312</strain>
    </source>
</reference>
<dbReference type="Pfam" id="PF00646">
    <property type="entry name" value="F-box"/>
    <property type="match status" value="1"/>
</dbReference>
<name>A0A8R1V2A5_PRIPA</name>
<accession>A0A8R1V2A5</accession>
<dbReference type="SMART" id="SM00256">
    <property type="entry name" value="FBOX"/>
    <property type="match status" value="1"/>
</dbReference>
<dbReference type="Gene3D" id="1.20.1280.50">
    <property type="match status" value="1"/>
</dbReference>
<dbReference type="EnsemblMetazoa" id="PPA46473.1">
    <property type="protein sequence ID" value="PPA46473.1"/>
    <property type="gene ID" value="WBGene00304252"/>
</dbReference>
<sequence length="191" mass="21837">MISVTVAAQGKKQRLVGGHLKAYGSGRLSIFDLDKTLETGKPRAQINIWARAFTKLFDVFYAVLISCFPFVFTFFNAPSPDNDKEGTAGLFKKMNKISTSVVKYSAIQKLDEKMLGRIFTYLDPMDIVCCEVVCRKWRRVVGSVIKDLPKIQKDQIRFLFDEGELVVYPVDEKRCPSRYPMPSLQHTRQEL</sequence>
<dbReference type="InterPro" id="IPR036047">
    <property type="entry name" value="F-box-like_dom_sf"/>
</dbReference>
<feature type="transmembrane region" description="Helical" evidence="1">
    <location>
        <begin position="56"/>
        <end position="75"/>
    </location>
</feature>
<dbReference type="OrthoDB" id="1107553at2759"/>
<keyword evidence="4" id="KW-1185">Reference proteome</keyword>
<reference evidence="3" key="2">
    <citation type="submission" date="2022-06" db="UniProtKB">
        <authorList>
            <consortium name="EnsemblMetazoa"/>
        </authorList>
    </citation>
    <scope>IDENTIFICATION</scope>
    <source>
        <strain evidence="3">PS312</strain>
    </source>
</reference>
<feature type="domain" description="F-box" evidence="2">
    <location>
        <begin position="104"/>
        <end position="148"/>
    </location>
</feature>
<dbReference type="AlphaFoldDB" id="A0A8R1V2A5"/>
<dbReference type="SUPFAM" id="SSF81383">
    <property type="entry name" value="F-box domain"/>
    <property type="match status" value="1"/>
</dbReference>
<dbReference type="OMA" id="INIWARA"/>
<proteinExistence type="predicted"/>